<evidence type="ECO:0000256" key="1">
    <source>
        <dbReference type="SAM" id="Coils"/>
    </source>
</evidence>
<keyword evidence="3" id="KW-1185">Reference proteome</keyword>
<dbReference type="Proteomes" id="UP001448207">
    <property type="component" value="Unassembled WGS sequence"/>
</dbReference>
<accession>A0ABR3BCN0</accession>
<evidence type="ECO:0000313" key="3">
    <source>
        <dbReference type="Proteomes" id="UP001448207"/>
    </source>
</evidence>
<proteinExistence type="predicted"/>
<organism evidence="2 3">
    <name type="scientific">Phycomyces blakesleeanus</name>
    <dbReference type="NCBI Taxonomy" id="4837"/>
    <lineage>
        <taxon>Eukaryota</taxon>
        <taxon>Fungi</taxon>
        <taxon>Fungi incertae sedis</taxon>
        <taxon>Mucoromycota</taxon>
        <taxon>Mucoromycotina</taxon>
        <taxon>Mucoromycetes</taxon>
        <taxon>Mucorales</taxon>
        <taxon>Phycomycetaceae</taxon>
        <taxon>Phycomyces</taxon>
    </lineage>
</organism>
<feature type="coiled-coil region" evidence="1">
    <location>
        <begin position="21"/>
        <end position="81"/>
    </location>
</feature>
<name>A0ABR3BCN0_PHYBL</name>
<comment type="caution">
    <text evidence="2">The sequence shown here is derived from an EMBL/GenBank/DDBJ whole genome shotgun (WGS) entry which is preliminary data.</text>
</comment>
<dbReference type="SUPFAM" id="SSF58100">
    <property type="entry name" value="Bacterial hemolysins"/>
    <property type="match status" value="1"/>
</dbReference>
<evidence type="ECO:0000313" key="2">
    <source>
        <dbReference type="EMBL" id="KAL0096619.1"/>
    </source>
</evidence>
<keyword evidence="1" id="KW-0175">Coiled coil</keyword>
<dbReference type="EMBL" id="JBCLYO010000001">
    <property type="protein sequence ID" value="KAL0096619.1"/>
    <property type="molecule type" value="Genomic_DNA"/>
</dbReference>
<sequence>MTDSPTTPTFVLPQGIKKPNDEAYKKQLEELNTKIDKLKLQSEAVKEKINKLPGKSDNTRKDELKAQLNDLREKQAEIKLGRQAVYEQLDAIQESIRKKVLYFCVYIWVWV</sequence>
<reference evidence="2 3" key="1">
    <citation type="submission" date="2024-04" db="EMBL/GenBank/DDBJ databases">
        <title>Symmetric and asymmetric DNA N6-adenine methylation regulates different biological responses in Mucorales.</title>
        <authorList>
            <consortium name="Lawrence Berkeley National Laboratory"/>
            <person name="Lax C."/>
            <person name="Mondo S.J."/>
            <person name="Osorio-Concepcion M."/>
            <person name="Muszewska A."/>
            <person name="Corrochano-Luque M."/>
            <person name="Gutierrez G."/>
            <person name="Riley R."/>
            <person name="Lipzen A."/>
            <person name="Guo J."/>
            <person name="Hundley H."/>
            <person name="Amirebrahimi M."/>
            <person name="Ng V."/>
            <person name="Lorenzo-Gutierrez D."/>
            <person name="Binder U."/>
            <person name="Yang J."/>
            <person name="Song Y."/>
            <person name="Canovas D."/>
            <person name="Navarro E."/>
            <person name="Freitag M."/>
            <person name="Gabaldon T."/>
            <person name="Grigoriev I.V."/>
            <person name="Corrochano L.M."/>
            <person name="Nicolas F.E."/>
            <person name="Garre V."/>
        </authorList>
    </citation>
    <scope>NUCLEOTIDE SEQUENCE [LARGE SCALE GENOMIC DNA]</scope>
    <source>
        <strain evidence="2 3">L51</strain>
    </source>
</reference>
<gene>
    <name evidence="2" type="ORF">J3Q64DRAFT_1027870</name>
</gene>
<protein>
    <submittedName>
        <fullName evidence="2">Uncharacterized protein</fullName>
    </submittedName>
</protein>